<dbReference type="RefSeq" id="WP_076378256.1">
    <property type="nucleotide sequence ID" value="NZ_AP017422.1"/>
</dbReference>
<protein>
    <submittedName>
        <fullName evidence="2">Phosphotransferase enzyme family protein</fullName>
    </submittedName>
</protein>
<dbReference type="Proteomes" id="UP000186917">
    <property type="component" value="Unassembled WGS sequence"/>
</dbReference>
<dbReference type="KEGG" id="fln:FLA_2907"/>
<feature type="domain" description="Aminoglycoside phosphotransferase" evidence="1">
    <location>
        <begin position="214"/>
        <end position="314"/>
    </location>
</feature>
<dbReference type="EMBL" id="FTOR01000002">
    <property type="protein sequence ID" value="SIS98339.1"/>
    <property type="molecule type" value="Genomic_DNA"/>
</dbReference>
<dbReference type="OrthoDB" id="2088152at2"/>
<organism evidence="2 3">
    <name type="scientific">Filimonas lacunae</name>
    <dbReference type="NCBI Taxonomy" id="477680"/>
    <lineage>
        <taxon>Bacteria</taxon>
        <taxon>Pseudomonadati</taxon>
        <taxon>Bacteroidota</taxon>
        <taxon>Chitinophagia</taxon>
        <taxon>Chitinophagales</taxon>
        <taxon>Chitinophagaceae</taxon>
        <taxon>Filimonas</taxon>
    </lineage>
</organism>
<dbReference type="InterPro" id="IPR011009">
    <property type="entry name" value="Kinase-like_dom_sf"/>
</dbReference>
<dbReference type="STRING" id="477680.SAMN05421788_102480"/>
<proteinExistence type="predicted"/>
<accession>A0A173MHD3</accession>
<evidence type="ECO:0000259" key="1">
    <source>
        <dbReference type="Pfam" id="PF01636"/>
    </source>
</evidence>
<dbReference type="SUPFAM" id="SSF52540">
    <property type="entry name" value="P-loop containing nucleoside triphosphate hydrolases"/>
    <property type="match status" value="1"/>
</dbReference>
<evidence type="ECO:0000313" key="2">
    <source>
        <dbReference type="EMBL" id="SIS98339.1"/>
    </source>
</evidence>
<evidence type="ECO:0000313" key="3">
    <source>
        <dbReference type="Proteomes" id="UP000186917"/>
    </source>
</evidence>
<sequence>MHKDILLFIQSITKAGIPASLQEGIINDQAIHCYYRNNPDGSIRWVWPACSRKPCFLKFYHTAGFRAWLFSITVKIAAWLGCLRYLAHGSFHFFTHKELDEPDAVLRNVQWAWFSGTTGPDRKSILYMTHADNEQGTFIKTALTARAKRNLATEYQQLQAFHAMHFTSVQLPGVAFTGSNCYLEDIGQHARRTNRFSKLPAAAVQQWLQTHLQHMPYGATDFAAAIENNLQKLACGEDERIPASLLKKLVLLHEGIQQDGLLPVTAAHGDFTPWNVMFKKDKLLMIDWEQSKNSMPFLFDLFHFVYQSNILVGNRGYRAIRAELDALQEMPEWKGLIRESGCDFATLEKYYLLYQISHYMQVYRMQQYWHIQVLWLLQTWNEALGWHLCRNKEVAARKLLLQELQDMLSDYRYALLKWRYQALDSLPENADADICISKAGCNDLLIQLKRHPLVTVMQVQRKSFMCQVAMVLTDGSLLHLDLIHAFKRKHLQFMNASRVLLYAQVNEYGLKVPAVADDFMYTWLFYWLNKASVPLHYRKHFEDKRNASGGKITWLLQHKYLLPVQDFTQVFEYNAAWEKDVHLLLHTKHYNLGVSMLLNQVYYIWDTLQHLFPRRGFVITFSGVDGAGKTTVIENTRELISKQLRRKVVVLRHRPSLLPILSAWKHGRQKAEQLSVERLPRQGSNHNRLSSLLRFVYYYTDYLLGQWYVQWKYIDRGYVVLYDRYYFDFINDSKRSNIQLPPSLMQLGYRLLLKPRLNFFLYADENLISSRKRELEPETIRALTGSYLHLFRQLEAASGKALYVPLENIVLANTLHIVFRYIKMMHHEKVD</sequence>
<dbReference type="Gene3D" id="3.40.50.300">
    <property type="entry name" value="P-loop containing nucleotide triphosphate hydrolases"/>
    <property type="match status" value="1"/>
</dbReference>
<gene>
    <name evidence="2" type="ORF">SAMN05421788_102480</name>
</gene>
<dbReference type="InterPro" id="IPR002575">
    <property type="entry name" value="Aminoglycoside_PTrfase"/>
</dbReference>
<keyword evidence="2" id="KW-0808">Transferase</keyword>
<keyword evidence="3" id="KW-1185">Reference proteome</keyword>
<dbReference type="AlphaFoldDB" id="A0A173MHD3"/>
<dbReference type="GO" id="GO:0016740">
    <property type="term" value="F:transferase activity"/>
    <property type="evidence" value="ECO:0007669"/>
    <property type="project" value="UniProtKB-KW"/>
</dbReference>
<dbReference type="InterPro" id="IPR027417">
    <property type="entry name" value="P-loop_NTPase"/>
</dbReference>
<dbReference type="Pfam" id="PF01636">
    <property type="entry name" value="APH"/>
    <property type="match status" value="1"/>
</dbReference>
<name>A0A173MHD3_9BACT</name>
<dbReference type="Gene3D" id="3.90.1200.10">
    <property type="match status" value="1"/>
</dbReference>
<reference evidence="3" key="1">
    <citation type="submission" date="2017-01" db="EMBL/GenBank/DDBJ databases">
        <authorList>
            <person name="Varghese N."/>
            <person name="Submissions S."/>
        </authorList>
    </citation>
    <scope>NUCLEOTIDE SEQUENCE [LARGE SCALE GENOMIC DNA]</scope>
    <source>
        <strain evidence="3">DSM 21054</strain>
    </source>
</reference>
<dbReference type="SUPFAM" id="SSF56112">
    <property type="entry name" value="Protein kinase-like (PK-like)"/>
    <property type="match status" value="1"/>
</dbReference>